<dbReference type="GO" id="GO:0006412">
    <property type="term" value="P:translation"/>
    <property type="evidence" value="ECO:0007669"/>
    <property type="project" value="TreeGrafter"/>
</dbReference>
<proteinExistence type="inferred from homology"/>
<dbReference type="PIRSF" id="PIRSF006230">
    <property type="entry name" value="MG442"/>
    <property type="match status" value="1"/>
</dbReference>
<dbReference type="Gene3D" id="1.10.1580.10">
    <property type="match status" value="1"/>
</dbReference>
<dbReference type="GO" id="GO:0005737">
    <property type="term" value="C:cytoplasm"/>
    <property type="evidence" value="ECO:0007669"/>
    <property type="project" value="UniProtKB-SubCell"/>
</dbReference>
<evidence type="ECO:0000313" key="7">
    <source>
        <dbReference type="EMBL" id="PKY89130.1"/>
    </source>
</evidence>
<dbReference type="FunFam" id="3.40.50.300:FF:000590">
    <property type="entry name" value="Ribosome biogenesis GTPase A"/>
    <property type="match status" value="1"/>
</dbReference>
<dbReference type="PANTHER" id="PTHR45782:SF4">
    <property type="entry name" value="MITOCHONDRIAL RIBOSOME-ASSOCIATED GTPASE 1"/>
    <property type="match status" value="1"/>
</dbReference>
<dbReference type="RefSeq" id="WP_101954185.1">
    <property type="nucleotide sequence ID" value="NZ_PKHE01000008.1"/>
</dbReference>
<evidence type="ECO:0000256" key="4">
    <source>
        <dbReference type="PIRNR" id="PIRNR006230"/>
    </source>
</evidence>
<dbReference type="GO" id="GO:0005525">
    <property type="term" value="F:GTP binding"/>
    <property type="evidence" value="ECO:0007669"/>
    <property type="project" value="UniProtKB-KW"/>
</dbReference>
<dbReference type="InterPro" id="IPR027417">
    <property type="entry name" value="P-loop_NTPase"/>
</dbReference>
<evidence type="ECO:0000256" key="5">
    <source>
        <dbReference type="PIRSR" id="PIRSR006230-1"/>
    </source>
</evidence>
<dbReference type="NCBIfam" id="TIGR03596">
    <property type="entry name" value="GTPase_YlqF"/>
    <property type="match status" value="1"/>
</dbReference>
<dbReference type="CDD" id="cd01856">
    <property type="entry name" value="YlqF"/>
    <property type="match status" value="1"/>
</dbReference>
<dbReference type="InterPro" id="IPR023179">
    <property type="entry name" value="GTP-bd_ortho_bundle_sf"/>
</dbReference>
<comment type="function">
    <text evidence="4">Required for a late step of 50S ribosomal subunit assembly. Has GTPase activity.</text>
</comment>
<feature type="binding site" evidence="5">
    <location>
        <begin position="58"/>
        <end position="61"/>
    </location>
    <ligand>
        <name>GTP</name>
        <dbReference type="ChEBI" id="CHEBI:37565"/>
    </ligand>
</feature>
<dbReference type="EMBL" id="PKHE01000008">
    <property type="protein sequence ID" value="PKY89130.1"/>
    <property type="molecule type" value="Genomic_DNA"/>
</dbReference>
<feature type="domain" description="CP-type G" evidence="6">
    <location>
        <begin position="14"/>
        <end position="178"/>
    </location>
</feature>
<comment type="caution">
    <text evidence="7">The sequence shown here is derived from an EMBL/GenBank/DDBJ whole genome shotgun (WGS) entry which is preliminary data.</text>
</comment>
<dbReference type="Gene3D" id="3.40.50.300">
    <property type="entry name" value="P-loop containing nucleotide triphosphate hydrolases"/>
    <property type="match status" value="1"/>
</dbReference>
<name>A0A2I1K0F0_9LACT</name>
<dbReference type="Pfam" id="PF01926">
    <property type="entry name" value="MMR_HSR1"/>
    <property type="match status" value="1"/>
</dbReference>
<dbReference type="OrthoDB" id="9779790at2"/>
<sequence>MTIQWYPGHMAKAKRLAIEKLSMVDIVVELIDARIPQSSRNPVIDEIIGSKRRVIAMNKADLADPVATREWVQTFQSQGHAAIAIDAQHQKGIRQLKELIRKEMAPVFEEQAAKGILSKNIRLMILGIPNVGKSTLINRFVGKNQAITGNKPGVTKAQRWLKIDRDFELLDTPGILWPKFEDQTIGMKLAITGAIKDDLLHMDDLALWLLEYLLERQPERLFERYRINAAEIEQMTYPEVLLLMTERMNFGDDFDAFSERMIHDYRKGILGQYTLDEPDGDQATGEVDGK</sequence>
<keyword evidence="2 4" id="KW-0547">Nucleotide-binding</keyword>
<evidence type="ECO:0000256" key="1">
    <source>
        <dbReference type="ARBA" id="ARBA00014898"/>
    </source>
</evidence>
<accession>A0A2I1K0F0</accession>
<keyword evidence="4" id="KW-0963">Cytoplasm</keyword>
<feature type="binding site" evidence="5">
    <location>
        <position position="174"/>
    </location>
    <ligand>
        <name>GTP</name>
        <dbReference type="ChEBI" id="CHEBI:37565"/>
    </ligand>
</feature>
<feature type="binding site" evidence="5">
    <location>
        <begin position="130"/>
        <end position="135"/>
    </location>
    <ligand>
        <name>GTP</name>
        <dbReference type="ChEBI" id="CHEBI:37565"/>
    </ligand>
</feature>
<dbReference type="InterPro" id="IPR006073">
    <property type="entry name" value="GTP-bd"/>
</dbReference>
<reference evidence="7 8" key="1">
    <citation type="submission" date="2017-12" db="EMBL/GenBank/DDBJ databases">
        <title>Phylogenetic diversity of female urinary microbiome.</title>
        <authorList>
            <person name="Thomas-White K."/>
            <person name="Wolfe A.J."/>
        </authorList>
    </citation>
    <scope>NUCLEOTIDE SEQUENCE [LARGE SCALE GENOMIC DNA]</scope>
    <source>
        <strain evidence="7 8">UMB0898</strain>
    </source>
</reference>
<organism evidence="7 8">
    <name type="scientific">Falseniella ignava</name>
    <dbReference type="NCBI Taxonomy" id="137730"/>
    <lineage>
        <taxon>Bacteria</taxon>
        <taxon>Bacillati</taxon>
        <taxon>Bacillota</taxon>
        <taxon>Bacilli</taxon>
        <taxon>Lactobacillales</taxon>
        <taxon>Aerococcaceae</taxon>
        <taxon>Falseniella</taxon>
    </lineage>
</organism>
<dbReference type="InterPro" id="IPR030378">
    <property type="entry name" value="G_CP_dom"/>
</dbReference>
<evidence type="ECO:0000256" key="2">
    <source>
        <dbReference type="ARBA" id="ARBA00022741"/>
    </source>
</evidence>
<dbReference type="PANTHER" id="PTHR45782">
    <property type="entry name" value="MITOCHONDRIAL RIBOSOME-ASSOCIATED GTPASE 1"/>
    <property type="match status" value="1"/>
</dbReference>
<keyword evidence="3 4" id="KW-0342">GTP-binding</keyword>
<dbReference type="GO" id="GO:0003924">
    <property type="term" value="F:GTPase activity"/>
    <property type="evidence" value="ECO:0007669"/>
    <property type="project" value="TreeGrafter"/>
</dbReference>
<dbReference type="InterPro" id="IPR019991">
    <property type="entry name" value="GTP-bd_ribosome_bgen"/>
</dbReference>
<dbReference type="InterPro" id="IPR016478">
    <property type="entry name" value="GTPase_MTG1"/>
</dbReference>
<evidence type="ECO:0000256" key="3">
    <source>
        <dbReference type="ARBA" id="ARBA00023134"/>
    </source>
</evidence>
<comment type="similarity">
    <text evidence="4">Belongs to the TRAFAC class YlqF/YawG GTPase family. MTG1 subfamily.</text>
</comment>
<comment type="subcellular location">
    <subcellularLocation>
        <location evidence="4">Cytoplasm</location>
    </subcellularLocation>
</comment>
<dbReference type="PROSITE" id="PS51721">
    <property type="entry name" value="G_CP"/>
    <property type="match status" value="1"/>
</dbReference>
<dbReference type="Proteomes" id="UP000234384">
    <property type="component" value="Unassembled WGS sequence"/>
</dbReference>
<gene>
    <name evidence="7" type="primary">ylqF</name>
    <name evidence="7" type="ORF">CYJ57_04105</name>
</gene>
<dbReference type="AlphaFoldDB" id="A0A2I1K0F0"/>
<dbReference type="SUPFAM" id="SSF52540">
    <property type="entry name" value="P-loop containing nucleoside triphosphate hydrolases"/>
    <property type="match status" value="1"/>
</dbReference>
<evidence type="ECO:0000313" key="8">
    <source>
        <dbReference type="Proteomes" id="UP000234384"/>
    </source>
</evidence>
<evidence type="ECO:0000259" key="6">
    <source>
        <dbReference type="PROSITE" id="PS51721"/>
    </source>
</evidence>
<protein>
    <recommendedName>
        <fullName evidence="1 4">Ribosome biogenesis GTPase A</fullName>
    </recommendedName>
</protein>